<dbReference type="AlphaFoldDB" id="A0A512RHZ9"/>
<protein>
    <submittedName>
        <fullName evidence="2">Uncharacterized protein</fullName>
    </submittedName>
</protein>
<organism evidence="2 3">
    <name type="scientific">Chitinophaga cymbidii</name>
    <dbReference type="NCBI Taxonomy" id="1096750"/>
    <lineage>
        <taxon>Bacteria</taxon>
        <taxon>Pseudomonadati</taxon>
        <taxon>Bacteroidota</taxon>
        <taxon>Chitinophagia</taxon>
        <taxon>Chitinophagales</taxon>
        <taxon>Chitinophagaceae</taxon>
        <taxon>Chitinophaga</taxon>
    </lineage>
</organism>
<gene>
    <name evidence="2" type="ORF">CCY01nite_15880</name>
</gene>
<keyword evidence="1" id="KW-0812">Transmembrane</keyword>
<evidence type="ECO:0000313" key="2">
    <source>
        <dbReference type="EMBL" id="GEP95328.1"/>
    </source>
</evidence>
<evidence type="ECO:0000256" key="1">
    <source>
        <dbReference type="SAM" id="Phobius"/>
    </source>
</evidence>
<feature type="transmembrane region" description="Helical" evidence="1">
    <location>
        <begin position="37"/>
        <end position="56"/>
    </location>
</feature>
<proteinExistence type="predicted"/>
<keyword evidence="1" id="KW-1133">Transmembrane helix</keyword>
<reference evidence="2 3" key="1">
    <citation type="submission" date="2019-07" db="EMBL/GenBank/DDBJ databases">
        <title>Whole genome shotgun sequence of Chitinophaga cymbidii NBRC 109752.</title>
        <authorList>
            <person name="Hosoyama A."/>
            <person name="Uohara A."/>
            <person name="Ohji S."/>
            <person name="Ichikawa N."/>
        </authorList>
    </citation>
    <scope>NUCLEOTIDE SEQUENCE [LARGE SCALE GENOMIC DNA]</scope>
    <source>
        <strain evidence="2 3">NBRC 109752</strain>
    </source>
</reference>
<evidence type="ECO:0000313" key="3">
    <source>
        <dbReference type="Proteomes" id="UP000321436"/>
    </source>
</evidence>
<keyword evidence="1" id="KW-0472">Membrane</keyword>
<keyword evidence="3" id="KW-1185">Reference proteome</keyword>
<dbReference type="EMBL" id="BKAU01000001">
    <property type="protein sequence ID" value="GEP95328.1"/>
    <property type="molecule type" value="Genomic_DNA"/>
</dbReference>
<accession>A0A512RHZ9</accession>
<name>A0A512RHZ9_9BACT</name>
<sequence>MYNAMENSFSCFVNRLIEVPLYSGQGFSYSGWDVMQIIPWMAVPLLLVLFAGLYCMSLTRRKHPQLHS</sequence>
<comment type="caution">
    <text evidence="2">The sequence shown here is derived from an EMBL/GenBank/DDBJ whole genome shotgun (WGS) entry which is preliminary data.</text>
</comment>
<dbReference type="Proteomes" id="UP000321436">
    <property type="component" value="Unassembled WGS sequence"/>
</dbReference>